<gene>
    <name evidence="2" type="ORF">NA57DRAFT_70410</name>
</gene>
<keyword evidence="3" id="KW-1185">Reference proteome</keyword>
<keyword evidence="1" id="KW-0812">Transmembrane</keyword>
<dbReference type="EMBL" id="ML978121">
    <property type="protein sequence ID" value="KAF2104193.1"/>
    <property type="molecule type" value="Genomic_DNA"/>
</dbReference>
<proteinExistence type="predicted"/>
<dbReference type="InterPro" id="IPR053008">
    <property type="entry name" value="Phomopsin_biosynth_assoc"/>
</dbReference>
<feature type="transmembrane region" description="Helical" evidence="1">
    <location>
        <begin position="32"/>
        <end position="49"/>
    </location>
</feature>
<dbReference type="OrthoDB" id="3501153at2759"/>
<dbReference type="PANTHER" id="PTHR35896:SF3">
    <property type="entry name" value="MAJOR FACILITATOR SUPERFAMILY TRANSPORTER"/>
    <property type="match status" value="1"/>
</dbReference>
<sequence>MEPREMELESEERLLDDGLQIKSRKSWNHRRIRIAAIALLAIISVPLLLSPSLRHRSTATPILFGDCGSSLEEARAKGCEFDVISFTWLPPECHDPELVDDFLSLSDREWYQDPRGLDPAPREKVMNGEYQRLFVTREYHVYHCRYQWRKMHRGIQKRVIDSYIGSYNHTVHCEMMLMQVVPRSLTDTRINRKYIQCQRI</sequence>
<dbReference type="AlphaFoldDB" id="A0A9P4IQG1"/>
<dbReference type="Proteomes" id="UP000799772">
    <property type="component" value="Unassembled WGS sequence"/>
</dbReference>
<keyword evidence="1" id="KW-1133">Transmembrane helix</keyword>
<keyword evidence="1" id="KW-0472">Membrane</keyword>
<name>A0A9P4IQG1_9PEZI</name>
<evidence type="ECO:0000256" key="1">
    <source>
        <dbReference type="SAM" id="Phobius"/>
    </source>
</evidence>
<comment type="caution">
    <text evidence="2">The sequence shown here is derived from an EMBL/GenBank/DDBJ whole genome shotgun (WGS) entry which is preliminary data.</text>
</comment>
<organism evidence="2 3">
    <name type="scientific">Rhizodiscina lignyota</name>
    <dbReference type="NCBI Taxonomy" id="1504668"/>
    <lineage>
        <taxon>Eukaryota</taxon>
        <taxon>Fungi</taxon>
        <taxon>Dikarya</taxon>
        <taxon>Ascomycota</taxon>
        <taxon>Pezizomycotina</taxon>
        <taxon>Dothideomycetes</taxon>
        <taxon>Pleosporomycetidae</taxon>
        <taxon>Aulographales</taxon>
        <taxon>Rhizodiscinaceae</taxon>
        <taxon>Rhizodiscina</taxon>
    </lineage>
</organism>
<evidence type="ECO:0000313" key="2">
    <source>
        <dbReference type="EMBL" id="KAF2104193.1"/>
    </source>
</evidence>
<evidence type="ECO:0000313" key="3">
    <source>
        <dbReference type="Proteomes" id="UP000799772"/>
    </source>
</evidence>
<protein>
    <submittedName>
        <fullName evidence="2">Uncharacterized protein</fullName>
    </submittedName>
</protein>
<reference evidence="2" key="1">
    <citation type="journal article" date="2020" name="Stud. Mycol.">
        <title>101 Dothideomycetes genomes: a test case for predicting lifestyles and emergence of pathogens.</title>
        <authorList>
            <person name="Haridas S."/>
            <person name="Albert R."/>
            <person name="Binder M."/>
            <person name="Bloem J."/>
            <person name="Labutti K."/>
            <person name="Salamov A."/>
            <person name="Andreopoulos B."/>
            <person name="Baker S."/>
            <person name="Barry K."/>
            <person name="Bills G."/>
            <person name="Bluhm B."/>
            <person name="Cannon C."/>
            <person name="Castanera R."/>
            <person name="Culley D."/>
            <person name="Daum C."/>
            <person name="Ezra D."/>
            <person name="Gonzalez J."/>
            <person name="Henrissat B."/>
            <person name="Kuo A."/>
            <person name="Liang C."/>
            <person name="Lipzen A."/>
            <person name="Lutzoni F."/>
            <person name="Magnuson J."/>
            <person name="Mondo S."/>
            <person name="Nolan M."/>
            <person name="Ohm R."/>
            <person name="Pangilinan J."/>
            <person name="Park H.-J."/>
            <person name="Ramirez L."/>
            <person name="Alfaro M."/>
            <person name="Sun H."/>
            <person name="Tritt A."/>
            <person name="Yoshinaga Y."/>
            <person name="Zwiers L.-H."/>
            <person name="Turgeon B."/>
            <person name="Goodwin S."/>
            <person name="Spatafora J."/>
            <person name="Crous P."/>
            <person name="Grigoriev I."/>
        </authorList>
    </citation>
    <scope>NUCLEOTIDE SEQUENCE</scope>
    <source>
        <strain evidence="2">CBS 133067</strain>
    </source>
</reference>
<accession>A0A9P4IQG1</accession>
<dbReference type="PANTHER" id="PTHR35896">
    <property type="entry name" value="IG-LIKE DOMAIN-CONTAINING PROTEIN"/>
    <property type="match status" value="1"/>
</dbReference>